<dbReference type="Pfam" id="PF14907">
    <property type="entry name" value="NTP_transf_5"/>
    <property type="match status" value="1"/>
</dbReference>
<organism evidence="1 2">
    <name type="scientific">Sphingobacterium zeae</name>
    <dbReference type="NCBI Taxonomy" id="1776859"/>
    <lineage>
        <taxon>Bacteria</taxon>
        <taxon>Pseudomonadati</taxon>
        <taxon>Bacteroidota</taxon>
        <taxon>Sphingobacteriia</taxon>
        <taxon>Sphingobacteriales</taxon>
        <taxon>Sphingobacteriaceae</taxon>
        <taxon>Sphingobacterium</taxon>
    </lineage>
</organism>
<protein>
    <recommendedName>
        <fullName evidence="3">Nucleotidyltransferase-like protein</fullName>
    </recommendedName>
</protein>
<dbReference type="InterPro" id="IPR039498">
    <property type="entry name" value="NTP_transf_5"/>
</dbReference>
<evidence type="ECO:0000313" key="1">
    <source>
        <dbReference type="EMBL" id="MDQ1148174.1"/>
    </source>
</evidence>
<evidence type="ECO:0008006" key="3">
    <source>
        <dbReference type="Google" id="ProtNLM"/>
    </source>
</evidence>
<sequence>MKNTKIQAAFLFLLRSGLWGKKQQHNEKQFFPLSDAEWSGLYRRANEQTVQGIVYDGLLCLDKDHLPPRQLQIKWSVQIDRIERSHRRTNSQIAEQYAFFKKRKLSPLLLKGQGVAESYRFPEHRVCGDIDWYFETTRQCTLAGLHLIKNRIPRIHVGGQVYRWTASEMDLHDRLFDLHNPFCKRLLNQYRKDFPDTTLSISGQDVAVLAPQVQVVQVTAHILKHSLAFGIGLRQFCDLAALYHRYRHLLDGVRLEQLYRRIGLLRWIAPVHQFLVNELGLAKDKLPFTSPAGGSGMDILQEVWQSGNFGFYDEAYVQRIDGTFLARKGRTEAILRRIVRYFPYVPKEAFWFPIIHFLNRRGA</sequence>
<comment type="caution">
    <text evidence="1">The sequence shown here is derived from an EMBL/GenBank/DDBJ whole genome shotgun (WGS) entry which is preliminary data.</text>
</comment>
<reference evidence="1 2" key="1">
    <citation type="submission" date="2023-07" db="EMBL/GenBank/DDBJ databases">
        <title>Functional and genomic diversity of the sorghum phyllosphere microbiome.</title>
        <authorList>
            <person name="Shade A."/>
        </authorList>
    </citation>
    <scope>NUCLEOTIDE SEQUENCE [LARGE SCALE GENOMIC DNA]</scope>
    <source>
        <strain evidence="1 2">SORGH_AS_0892</strain>
    </source>
</reference>
<gene>
    <name evidence="1" type="ORF">QE382_000158</name>
</gene>
<keyword evidence="2" id="KW-1185">Reference proteome</keyword>
<dbReference type="Proteomes" id="UP001244640">
    <property type="component" value="Unassembled WGS sequence"/>
</dbReference>
<accession>A0ABU0TZP2</accession>
<proteinExistence type="predicted"/>
<evidence type="ECO:0000313" key="2">
    <source>
        <dbReference type="Proteomes" id="UP001244640"/>
    </source>
</evidence>
<dbReference type="EMBL" id="JAUTBA010000001">
    <property type="protein sequence ID" value="MDQ1148174.1"/>
    <property type="molecule type" value="Genomic_DNA"/>
</dbReference>
<name>A0ABU0TZP2_9SPHI</name>
<dbReference type="RefSeq" id="WP_307184302.1">
    <property type="nucleotide sequence ID" value="NZ_JAUTBA010000001.1"/>
</dbReference>